<dbReference type="InterPro" id="IPR011009">
    <property type="entry name" value="Kinase-like_dom_sf"/>
</dbReference>
<dbReference type="EMBL" id="PDNC01000093">
    <property type="protein sequence ID" value="PGG99963.1"/>
    <property type="molecule type" value="Genomic_DNA"/>
</dbReference>
<sequence length="262" mass="29702">MGNHSQSFIPFLQMILSLVRHIFQSTYYGAPFGLVLKWTDRANVEEAMAMQLTRKAGMPVPKVLCSGEHPASFNRSFSILMTRPPGLSLENSYDPFEVDVEWPWINELKMCLQSMRLWQGPENRICSAIGTSIRNSQVPGHVMGPFESEAELHEYLLGPASMQGFKSTEEYEEMLSRARKIQQQLHRITFTHGNFKVHNILVDDGGHLSDFLIGNLLAGVQNTGGLPPRCILGRIAGGINWPCGWEVIDTWRIWILMSHRTY</sequence>
<comment type="caution">
    <text evidence="1">The sequence shown here is derived from an EMBL/GenBank/DDBJ whole genome shotgun (WGS) entry which is preliminary data.</text>
</comment>
<dbReference type="STRING" id="2060905.A0A2B7WKR8"/>
<gene>
    <name evidence="1" type="ORF">GX51_06069</name>
</gene>
<dbReference type="SUPFAM" id="SSF56112">
    <property type="entry name" value="Protein kinase-like (PK-like)"/>
    <property type="match status" value="1"/>
</dbReference>
<name>A0A2B7WKR8_9EURO</name>
<evidence type="ECO:0000313" key="2">
    <source>
        <dbReference type="Proteomes" id="UP000224080"/>
    </source>
</evidence>
<organism evidence="1 2">
    <name type="scientific">Blastomyces parvus</name>
    <dbReference type="NCBI Taxonomy" id="2060905"/>
    <lineage>
        <taxon>Eukaryota</taxon>
        <taxon>Fungi</taxon>
        <taxon>Dikarya</taxon>
        <taxon>Ascomycota</taxon>
        <taxon>Pezizomycotina</taxon>
        <taxon>Eurotiomycetes</taxon>
        <taxon>Eurotiomycetidae</taxon>
        <taxon>Onygenales</taxon>
        <taxon>Ajellomycetaceae</taxon>
        <taxon>Blastomyces</taxon>
    </lineage>
</organism>
<evidence type="ECO:0000313" key="1">
    <source>
        <dbReference type="EMBL" id="PGG99963.1"/>
    </source>
</evidence>
<accession>A0A2B7WKR8</accession>
<dbReference type="OrthoDB" id="4187477at2759"/>
<keyword evidence="2" id="KW-1185">Reference proteome</keyword>
<proteinExistence type="predicted"/>
<dbReference type="AlphaFoldDB" id="A0A2B7WKR8"/>
<dbReference type="Proteomes" id="UP000224080">
    <property type="component" value="Unassembled WGS sequence"/>
</dbReference>
<protein>
    <submittedName>
        <fullName evidence="1">U4/U6.U5 tri-snRNP component SNU23</fullName>
    </submittedName>
</protein>
<reference evidence="1 2" key="1">
    <citation type="submission" date="2017-10" db="EMBL/GenBank/DDBJ databases">
        <title>Comparative genomics in systemic dimorphic fungi from Ajellomycetaceae.</title>
        <authorList>
            <person name="Munoz J.F."/>
            <person name="Mcewen J.G."/>
            <person name="Clay O.K."/>
            <person name="Cuomo C.A."/>
        </authorList>
    </citation>
    <scope>NUCLEOTIDE SEQUENCE [LARGE SCALE GENOMIC DNA]</scope>
    <source>
        <strain evidence="1 2">UAMH130</strain>
    </source>
</reference>